<reference evidence="5" key="1">
    <citation type="submission" date="2022-11" db="UniProtKB">
        <authorList>
            <consortium name="WormBaseParasite"/>
        </authorList>
    </citation>
    <scope>IDENTIFICATION</scope>
</reference>
<keyword evidence="1" id="KW-0732">Signal</keyword>
<evidence type="ECO:0000259" key="3">
    <source>
        <dbReference type="PROSITE" id="PS50234"/>
    </source>
</evidence>
<dbReference type="InterPro" id="IPR016187">
    <property type="entry name" value="CTDL_fold"/>
</dbReference>
<dbReference type="Proteomes" id="UP000887540">
    <property type="component" value="Unplaced"/>
</dbReference>
<organism evidence="4 5">
    <name type="scientific">Acrobeloides nanus</name>
    <dbReference type="NCBI Taxonomy" id="290746"/>
    <lineage>
        <taxon>Eukaryota</taxon>
        <taxon>Metazoa</taxon>
        <taxon>Ecdysozoa</taxon>
        <taxon>Nematoda</taxon>
        <taxon>Chromadorea</taxon>
        <taxon>Rhabditida</taxon>
        <taxon>Tylenchina</taxon>
        <taxon>Cephalobomorpha</taxon>
        <taxon>Cephaloboidea</taxon>
        <taxon>Cephalobidae</taxon>
        <taxon>Acrobeloides</taxon>
    </lineage>
</organism>
<dbReference type="PROSITE" id="PS50041">
    <property type="entry name" value="C_TYPE_LECTIN_2"/>
    <property type="match status" value="1"/>
</dbReference>
<feature type="signal peptide" evidence="1">
    <location>
        <begin position="1"/>
        <end position="17"/>
    </location>
</feature>
<dbReference type="SUPFAM" id="SSF53300">
    <property type="entry name" value="vWA-like"/>
    <property type="match status" value="1"/>
</dbReference>
<keyword evidence="4" id="KW-1185">Reference proteome</keyword>
<evidence type="ECO:0000313" key="5">
    <source>
        <dbReference type="WBParaSite" id="ACRNAN_scaffold231.g8079.t1"/>
    </source>
</evidence>
<accession>A0A914DBR7</accession>
<feature type="domain" description="C-type lectin" evidence="2">
    <location>
        <begin position="299"/>
        <end position="379"/>
    </location>
</feature>
<evidence type="ECO:0000256" key="1">
    <source>
        <dbReference type="SAM" id="SignalP"/>
    </source>
</evidence>
<dbReference type="InterPro" id="IPR016186">
    <property type="entry name" value="C-type_lectin-like/link_sf"/>
</dbReference>
<dbReference type="Pfam" id="PF00092">
    <property type="entry name" value="VWA"/>
    <property type="match status" value="1"/>
</dbReference>
<dbReference type="WBParaSite" id="ACRNAN_scaffold231.g8079.t1">
    <property type="protein sequence ID" value="ACRNAN_scaffold231.g8079.t1"/>
    <property type="gene ID" value="ACRNAN_scaffold231.g8079"/>
</dbReference>
<dbReference type="PANTHER" id="PTHR31024">
    <property type="entry name" value="C-TYPE LECTIN"/>
    <property type="match status" value="1"/>
</dbReference>
<dbReference type="PROSITE" id="PS50234">
    <property type="entry name" value="VWFA"/>
    <property type="match status" value="1"/>
</dbReference>
<dbReference type="Gene3D" id="3.10.100.10">
    <property type="entry name" value="Mannose-Binding Protein A, subunit A"/>
    <property type="match status" value="1"/>
</dbReference>
<dbReference type="CDD" id="cd00037">
    <property type="entry name" value="CLECT"/>
    <property type="match status" value="1"/>
</dbReference>
<dbReference type="SUPFAM" id="SSF56436">
    <property type="entry name" value="C-type lectin-like"/>
    <property type="match status" value="1"/>
</dbReference>
<dbReference type="Gene3D" id="3.40.50.410">
    <property type="entry name" value="von Willebrand factor, type A domain"/>
    <property type="match status" value="1"/>
</dbReference>
<dbReference type="InterPro" id="IPR001304">
    <property type="entry name" value="C-type_lectin-like"/>
</dbReference>
<dbReference type="AlphaFoldDB" id="A0A914DBR7"/>
<dbReference type="InterPro" id="IPR036465">
    <property type="entry name" value="vWFA_dom_sf"/>
</dbReference>
<proteinExistence type="predicted"/>
<dbReference type="PANTHER" id="PTHR31024:SF3">
    <property type="entry name" value="C-TYPE LECTIN-RELATED"/>
    <property type="match status" value="1"/>
</dbReference>
<evidence type="ECO:0000259" key="2">
    <source>
        <dbReference type="PROSITE" id="PS50041"/>
    </source>
</evidence>
<name>A0A914DBR7_9BILA</name>
<sequence>MKLVVGFLVIFMELVFGRVDQSSAQYLTAEPSCSSNASAAWVDVVLLIDNSINMGASNLNKAKSTIKSAFSNFPIGNNDQIKQGFHNTRVGIVTFNYEASIVAQFTDINNGNDLSRILDGIQISNRNESNLYDALISSLYVKWNCSGTVSIFPDDCPNDFRPVAFVMFTASPYPKINQKIPPMTGGTGLFDTDILTYITVNFNANDKLLATILNEITYNPLVKASMYNFSGDSDTLVNDLEWALLQGSPTILYDSSKNRYSRYAECPEPVTYQGVEYDNTIDVCKHVYVDISYEAPGYILSKEKELFVESLAVAYPYILPLYIGYHKNSASNWGSGYTNWGAGYPQNNNMNCTVIDSTDMVTFKWKNVLCDPQYSKVNNVLCQNYFCDAEHTDCIKYYRGL</sequence>
<protein>
    <submittedName>
        <fullName evidence="5">Uncharacterized protein</fullName>
    </submittedName>
</protein>
<feature type="domain" description="VWFA" evidence="3">
    <location>
        <begin position="43"/>
        <end position="135"/>
    </location>
</feature>
<dbReference type="InterPro" id="IPR002035">
    <property type="entry name" value="VWF_A"/>
</dbReference>
<evidence type="ECO:0000313" key="4">
    <source>
        <dbReference type="Proteomes" id="UP000887540"/>
    </source>
</evidence>
<feature type="chain" id="PRO_5037915459" evidence="1">
    <location>
        <begin position="18"/>
        <end position="401"/>
    </location>
</feature>
<dbReference type="SMART" id="SM00327">
    <property type="entry name" value="VWA"/>
    <property type="match status" value="1"/>
</dbReference>